<organism evidence="2 3">
    <name type="scientific">Elysia crispata</name>
    <name type="common">lettuce slug</name>
    <dbReference type="NCBI Taxonomy" id="231223"/>
    <lineage>
        <taxon>Eukaryota</taxon>
        <taxon>Metazoa</taxon>
        <taxon>Spiralia</taxon>
        <taxon>Lophotrochozoa</taxon>
        <taxon>Mollusca</taxon>
        <taxon>Gastropoda</taxon>
        <taxon>Heterobranchia</taxon>
        <taxon>Euthyneura</taxon>
        <taxon>Panpulmonata</taxon>
        <taxon>Sacoglossa</taxon>
        <taxon>Placobranchoidea</taxon>
        <taxon>Plakobranchidae</taxon>
        <taxon>Elysia</taxon>
    </lineage>
</organism>
<accession>A0AAE1AM51</accession>
<dbReference type="Proteomes" id="UP001283361">
    <property type="component" value="Unassembled WGS sequence"/>
</dbReference>
<sequence>MLDQSKISARMFRQSASHARSEQDLRQDVESLAISRAIAPVLQTSFYVKKIFWGGPIIRATDKFNIHPEVFDLVRMDDVIDDKITSHEAYGLL</sequence>
<gene>
    <name evidence="2" type="ORF">RRG08_015914</name>
</gene>
<name>A0AAE1AM51_9GAST</name>
<feature type="region of interest" description="Disordered" evidence="1">
    <location>
        <begin position="1"/>
        <end position="24"/>
    </location>
</feature>
<proteinExistence type="predicted"/>
<evidence type="ECO:0000256" key="1">
    <source>
        <dbReference type="SAM" id="MobiDB-lite"/>
    </source>
</evidence>
<evidence type="ECO:0000313" key="3">
    <source>
        <dbReference type="Proteomes" id="UP001283361"/>
    </source>
</evidence>
<dbReference type="AlphaFoldDB" id="A0AAE1AM51"/>
<keyword evidence="3" id="KW-1185">Reference proteome</keyword>
<reference evidence="2" key="1">
    <citation type="journal article" date="2023" name="G3 (Bethesda)">
        <title>A reference genome for the long-term kleptoplast-retaining sea slug Elysia crispata morphotype clarki.</title>
        <authorList>
            <person name="Eastman K.E."/>
            <person name="Pendleton A.L."/>
            <person name="Shaikh M.A."/>
            <person name="Suttiyut T."/>
            <person name="Ogas R."/>
            <person name="Tomko P."/>
            <person name="Gavelis G."/>
            <person name="Widhalm J.R."/>
            <person name="Wisecaver J.H."/>
        </authorList>
    </citation>
    <scope>NUCLEOTIDE SEQUENCE</scope>
    <source>
        <strain evidence="2">ECLA1</strain>
    </source>
</reference>
<comment type="caution">
    <text evidence="2">The sequence shown here is derived from an EMBL/GenBank/DDBJ whole genome shotgun (WGS) entry which is preliminary data.</text>
</comment>
<protein>
    <submittedName>
        <fullName evidence="2">Uncharacterized protein</fullName>
    </submittedName>
</protein>
<evidence type="ECO:0000313" key="2">
    <source>
        <dbReference type="EMBL" id="KAK3790445.1"/>
    </source>
</evidence>
<dbReference type="EMBL" id="JAWDGP010001540">
    <property type="protein sequence ID" value="KAK3790445.1"/>
    <property type="molecule type" value="Genomic_DNA"/>
</dbReference>